<keyword evidence="3" id="KW-1185">Reference proteome</keyword>
<gene>
    <name evidence="2" type="ORF">EJB05_54076</name>
</gene>
<proteinExistence type="predicted"/>
<organism evidence="2 3">
    <name type="scientific">Eragrostis curvula</name>
    <name type="common">weeping love grass</name>
    <dbReference type="NCBI Taxonomy" id="38414"/>
    <lineage>
        <taxon>Eukaryota</taxon>
        <taxon>Viridiplantae</taxon>
        <taxon>Streptophyta</taxon>
        <taxon>Embryophyta</taxon>
        <taxon>Tracheophyta</taxon>
        <taxon>Spermatophyta</taxon>
        <taxon>Magnoliopsida</taxon>
        <taxon>Liliopsida</taxon>
        <taxon>Poales</taxon>
        <taxon>Poaceae</taxon>
        <taxon>PACMAD clade</taxon>
        <taxon>Chloridoideae</taxon>
        <taxon>Eragrostideae</taxon>
        <taxon>Eragrostidinae</taxon>
        <taxon>Eragrostis</taxon>
    </lineage>
</organism>
<accession>A0A5J9SNE6</accession>
<reference evidence="2 3" key="1">
    <citation type="journal article" date="2019" name="Sci. Rep.">
        <title>A high-quality genome of Eragrostis curvula grass provides insights into Poaceae evolution and supports new strategies to enhance forage quality.</title>
        <authorList>
            <person name="Carballo J."/>
            <person name="Santos B.A.C.M."/>
            <person name="Zappacosta D."/>
            <person name="Garbus I."/>
            <person name="Selva J.P."/>
            <person name="Gallo C.A."/>
            <person name="Diaz A."/>
            <person name="Albertini E."/>
            <person name="Caccamo M."/>
            <person name="Echenique V."/>
        </authorList>
    </citation>
    <scope>NUCLEOTIDE SEQUENCE [LARGE SCALE GENOMIC DNA]</scope>
    <source>
        <strain evidence="3">cv. Victoria</strain>
        <tissue evidence="2">Leaf</tissue>
    </source>
</reference>
<feature type="non-terminal residue" evidence="2">
    <location>
        <position position="1"/>
    </location>
</feature>
<dbReference type="AlphaFoldDB" id="A0A5J9SNE6"/>
<evidence type="ECO:0000313" key="2">
    <source>
        <dbReference type="EMBL" id="TVU00494.1"/>
    </source>
</evidence>
<dbReference type="Gramene" id="TVU00494">
    <property type="protein sequence ID" value="TVU00494"/>
    <property type="gene ID" value="EJB05_54076"/>
</dbReference>
<sequence>MATMEFSSTALLSSARRYGSSSLADSDGDERWTKNKVTSLDKQLGKLKEKYENIQVMAVTDERASSSANLPYLPTEEQGHTEIEASLDK</sequence>
<comment type="caution">
    <text evidence="2">The sequence shown here is derived from an EMBL/GenBank/DDBJ whole genome shotgun (WGS) entry which is preliminary data.</text>
</comment>
<feature type="compositionally biased region" description="Basic and acidic residues" evidence="1">
    <location>
        <begin position="77"/>
        <end position="89"/>
    </location>
</feature>
<protein>
    <submittedName>
        <fullName evidence="2">Uncharacterized protein</fullName>
    </submittedName>
</protein>
<evidence type="ECO:0000313" key="3">
    <source>
        <dbReference type="Proteomes" id="UP000324897"/>
    </source>
</evidence>
<dbReference type="EMBL" id="RWGY01000578">
    <property type="protein sequence ID" value="TVU00494.1"/>
    <property type="molecule type" value="Genomic_DNA"/>
</dbReference>
<evidence type="ECO:0000256" key="1">
    <source>
        <dbReference type="SAM" id="MobiDB-lite"/>
    </source>
</evidence>
<feature type="region of interest" description="Disordered" evidence="1">
    <location>
        <begin position="63"/>
        <end position="89"/>
    </location>
</feature>
<name>A0A5J9SNE6_9POAL</name>
<dbReference type="Proteomes" id="UP000324897">
    <property type="component" value="Unassembled WGS sequence"/>
</dbReference>